<sequence length="293" mass="33000">MDEYAEGFQELLELIHLETLEADLFRGESRDIGTQRVFGGQVLCQALLAASATVEDRLAHSLHAYFLRAGDPAAPIVYSVDRSRDGRSFSARRVVAIQHGRPIFTLAASFQVFEEGLEHQFDMPDVPPPDRIGPGKPVDPSALEHLPQKMRRWIDRFGPFEFRRVGDYDPFHPEPQEPRQQVWFRLHGELPDDPVLHRALLAYVSDFHLVGTGTLAHGLSWAQGDLVMASLDHAMWFHASCRLNDWMLYDCDSPSTGGGRGLSRGMLFSRDGRLVASTAQEGVIRLRKNRDNT</sequence>
<evidence type="ECO:0000256" key="6">
    <source>
        <dbReference type="ARBA" id="ARBA00050943"/>
    </source>
</evidence>
<dbReference type="InterPro" id="IPR003703">
    <property type="entry name" value="Acyl_CoA_thio"/>
</dbReference>
<dbReference type="InterPro" id="IPR025652">
    <property type="entry name" value="TesB_C"/>
</dbReference>
<keyword evidence="4" id="KW-0443">Lipid metabolism</keyword>
<dbReference type="PANTHER" id="PTHR11066:SF34">
    <property type="entry name" value="ACYL-COENZYME A THIOESTERASE 8"/>
    <property type="match status" value="1"/>
</dbReference>
<evidence type="ECO:0000256" key="4">
    <source>
        <dbReference type="ARBA" id="ARBA00023098"/>
    </source>
</evidence>
<keyword evidence="3" id="KW-0378">Hydrolase</keyword>
<dbReference type="CDD" id="cd03444">
    <property type="entry name" value="Thioesterase_II_repeat1"/>
    <property type="match status" value="1"/>
</dbReference>
<evidence type="ECO:0000256" key="8">
    <source>
        <dbReference type="ARBA" id="ARBA00079653"/>
    </source>
</evidence>
<comment type="similarity">
    <text evidence="1">Belongs to the C/M/P thioester hydrolase family.</text>
</comment>
<dbReference type="Proteomes" id="UP001359886">
    <property type="component" value="Unassembled WGS sequence"/>
</dbReference>
<evidence type="ECO:0000256" key="1">
    <source>
        <dbReference type="ARBA" id="ARBA00006538"/>
    </source>
</evidence>
<comment type="caution">
    <text evidence="11">The sequence shown here is derived from an EMBL/GenBank/DDBJ whole genome shotgun (WGS) entry which is preliminary data.</text>
</comment>
<evidence type="ECO:0000259" key="9">
    <source>
        <dbReference type="Pfam" id="PF02551"/>
    </source>
</evidence>
<comment type="catalytic activity">
    <reaction evidence="6">
        <text>a fatty acyl-CoA + H2O = a fatty acid + CoA + H(+)</text>
        <dbReference type="Rhea" id="RHEA:16781"/>
        <dbReference type="ChEBI" id="CHEBI:15377"/>
        <dbReference type="ChEBI" id="CHEBI:15378"/>
        <dbReference type="ChEBI" id="CHEBI:28868"/>
        <dbReference type="ChEBI" id="CHEBI:57287"/>
        <dbReference type="ChEBI" id="CHEBI:77636"/>
        <dbReference type="EC" id="3.1.2.20"/>
    </reaction>
    <physiologicalReaction direction="left-to-right" evidence="6">
        <dbReference type="Rhea" id="RHEA:16782"/>
    </physiologicalReaction>
</comment>
<keyword evidence="12" id="KW-1185">Reference proteome</keyword>
<evidence type="ECO:0000256" key="7">
    <source>
        <dbReference type="ARBA" id="ARBA00071120"/>
    </source>
</evidence>
<name>A0AAW9RC44_9GAMM</name>
<dbReference type="Pfam" id="PF13622">
    <property type="entry name" value="4HBT_3"/>
    <property type="match status" value="1"/>
</dbReference>
<dbReference type="GO" id="GO:0006637">
    <property type="term" value="P:acyl-CoA metabolic process"/>
    <property type="evidence" value="ECO:0007669"/>
    <property type="project" value="InterPro"/>
</dbReference>
<gene>
    <name evidence="11" type="ORF">V3330_08140</name>
</gene>
<dbReference type="GO" id="GO:0009062">
    <property type="term" value="P:fatty acid catabolic process"/>
    <property type="evidence" value="ECO:0007669"/>
    <property type="project" value="TreeGrafter"/>
</dbReference>
<evidence type="ECO:0000313" key="11">
    <source>
        <dbReference type="EMBL" id="MEJ8567592.1"/>
    </source>
</evidence>
<organism evidence="11 12">
    <name type="scientific">Elongatibacter sediminis</name>
    <dbReference type="NCBI Taxonomy" id="3119006"/>
    <lineage>
        <taxon>Bacteria</taxon>
        <taxon>Pseudomonadati</taxon>
        <taxon>Pseudomonadota</taxon>
        <taxon>Gammaproteobacteria</taxon>
        <taxon>Chromatiales</taxon>
        <taxon>Wenzhouxiangellaceae</taxon>
        <taxon>Elongatibacter</taxon>
    </lineage>
</organism>
<evidence type="ECO:0000313" key="12">
    <source>
        <dbReference type="Proteomes" id="UP001359886"/>
    </source>
</evidence>
<dbReference type="InterPro" id="IPR042171">
    <property type="entry name" value="Acyl-CoA_hotdog"/>
</dbReference>
<dbReference type="CDD" id="cd03445">
    <property type="entry name" value="Thioesterase_II_repeat2"/>
    <property type="match status" value="1"/>
</dbReference>
<dbReference type="PANTHER" id="PTHR11066">
    <property type="entry name" value="ACYL-COA THIOESTERASE"/>
    <property type="match status" value="1"/>
</dbReference>
<feature type="domain" description="Acyl-CoA thioesterase-like N-terminal HotDog" evidence="10">
    <location>
        <begin position="33"/>
        <end position="111"/>
    </location>
</feature>
<comment type="subunit">
    <text evidence="2">Homotetramer.</text>
</comment>
<proteinExistence type="inferred from homology"/>
<evidence type="ECO:0000256" key="2">
    <source>
        <dbReference type="ARBA" id="ARBA00011881"/>
    </source>
</evidence>
<dbReference type="InterPro" id="IPR029069">
    <property type="entry name" value="HotDog_dom_sf"/>
</dbReference>
<dbReference type="EMBL" id="JAZHOG010000004">
    <property type="protein sequence ID" value="MEJ8567592.1"/>
    <property type="molecule type" value="Genomic_DNA"/>
</dbReference>
<dbReference type="Gene3D" id="2.40.160.210">
    <property type="entry name" value="Acyl-CoA thioesterase, double hotdog domain"/>
    <property type="match status" value="1"/>
</dbReference>
<accession>A0AAW9RC44</accession>
<dbReference type="RefSeq" id="WP_354694908.1">
    <property type="nucleotide sequence ID" value="NZ_JAZHOG010000004.1"/>
</dbReference>
<protein>
    <recommendedName>
        <fullName evidence="7">Acyl-CoA thioesterase 2</fullName>
        <ecNumber evidence="5">3.1.2.20</ecNumber>
    </recommendedName>
    <alternativeName>
        <fullName evidence="8">Thioesterase II</fullName>
    </alternativeName>
</protein>
<dbReference type="InterPro" id="IPR049449">
    <property type="entry name" value="TesB_ACOT8-like_N"/>
</dbReference>
<evidence type="ECO:0000256" key="5">
    <source>
        <dbReference type="ARBA" id="ARBA00038894"/>
    </source>
</evidence>
<feature type="domain" description="Acyl-CoA thioesterase 2 C-terminal" evidence="9">
    <location>
        <begin position="179"/>
        <end position="283"/>
    </location>
</feature>
<dbReference type="AlphaFoldDB" id="A0AAW9RC44"/>
<evidence type="ECO:0000256" key="3">
    <source>
        <dbReference type="ARBA" id="ARBA00022801"/>
    </source>
</evidence>
<dbReference type="SUPFAM" id="SSF54637">
    <property type="entry name" value="Thioesterase/thiol ester dehydrase-isomerase"/>
    <property type="match status" value="2"/>
</dbReference>
<dbReference type="EC" id="3.1.2.20" evidence="5"/>
<dbReference type="Pfam" id="PF02551">
    <property type="entry name" value="Acyl_CoA_thio"/>
    <property type="match status" value="1"/>
</dbReference>
<evidence type="ECO:0000259" key="10">
    <source>
        <dbReference type="Pfam" id="PF13622"/>
    </source>
</evidence>
<reference evidence="11 12" key="1">
    <citation type="submission" date="2024-02" db="EMBL/GenBank/DDBJ databases">
        <title>A novel Wenzhouxiangellaceae bacterium, isolated from coastal sediments.</title>
        <authorList>
            <person name="Du Z.-J."/>
            <person name="Ye Y.-Q."/>
            <person name="Zhang X.-Y."/>
        </authorList>
    </citation>
    <scope>NUCLEOTIDE SEQUENCE [LARGE SCALE GENOMIC DNA]</scope>
    <source>
        <strain evidence="11 12">CH-27</strain>
    </source>
</reference>
<dbReference type="GO" id="GO:0005829">
    <property type="term" value="C:cytosol"/>
    <property type="evidence" value="ECO:0007669"/>
    <property type="project" value="TreeGrafter"/>
</dbReference>
<dbReference type="FunFam" id="2.40.160.210:FF:000001">
    <property type="entry name" value="Acyl-CoA thioesterase II"/>
    <property type="match status" value="1"/>
</dbReference>
<dbReference type="GO" id="GO:0047617">
    <property type="term" value="F:fatty acyl-CoA hydrolase activity"/>
    <property type="evidence" value="ECO:0007669"/>
    <property type="project" value="UniProtKB-EC"/>
</dbReference>